<dbReference type="EMBL" id="MNCJ02000326">
    <property type="protein sequence ID" value="KAF5781006.1"/>
    <property type="molecule type" value="Genomic_DNA"/>
</dbReference>
<name>A0A251T949_HELAN</name>
<keyword evidence="9 19" id="KW-0547">Nucleotide-binding</keyword>
<gene>
    <name evidence="27" type="ORF">HannXRQ_Chr11g0332471</name>
    <name evidence="26" type="ORF">HanXRQr2_Chr11g0478421</name>
</gene>
<dbReference type="Gramene" id="mRNA:HanXRQr2_Chr11g0478421">
    <property type="protein sequence ID" value="mRNA:HanXRQr2_Chr11g0478421"/>
    <property type="gene ID" value="HanXRQr2_Chr11g0478421"/>
</dbReference>
<dbReference type="Pfam" id="PF08276">
    <property type="entry name" value="PAN_2"/>
    <property type="match status" value="1"/>
</dbReference>
<evidence type="ECO:0000313" key="26">
    <source>
        <dbReference type="EMBL" id="KAF5781006.1"/>
    </source>
</evidence>
<dbReference type="PIRSF" id="PIRSF000641">
    <property type="entry name" value="SRK"/>
    <property type="match status" value="1"/>
</dbReference>
<comment type="similarity">
    <text evidence="19">Belongs to the protein kinase superfamily. Ser/Thr protein kinase family.</text>
</comment>
<dbReference type="SUPFAM" id="SSF56112">
    <property type="entry name" value="Protein kinase-like (PK-like)"/>
    <property type="match status" value="1"/>
</dbReference>
<evidence type="ECO:0000256" key="7">
    <source>
        <dbReference type="ARBA" id="ARBA00022729"/>
    </source>
</evidence>
<evidence type="ECO:0000256" key="16">
    <source>
        <dbReference type="ARBA" id="ARBA00023180"/>
    </source>
</evidence>
<dbReference type="SMART" id="SM00108">
    <property type="entry name" value="B_lectin"/>
    <property type="match status" value="1"/>
</dbReference>
<comment type="catalytic activity">
    <reaction evidence="18 19">
        <text>L-seryl-[protein] + ATP = O-phospho-L-seryl-[protein] + ADP + H(+)</text>
        <dbReference type="Rhea" id="RHEA:17989"/>
        <dbReference type="Rhea" id="RHEA-COMP:9863"/>
        <dbReference type="Rhea" id="RHEA-COMP:11604"/>
        <dbReference type="ChEBI" id="CHEBI:15378"/>
        <dbReference type="ChEBI" id="CHEBI:29999"/>
        <dbReference type="ChEBI" id="CHEBI:30616"/>
        <dbReference type="ChEBI" id="CHEBI:83421"/>
        <dbReference type="ChEBI" id="CHEBI:456216"/>
        <dbReference type="EC" id="2.7.11.1"/>
    </reaction>
</comment>
<dbReference type="InterPro" id="IPR000858">
    <property type="entry name" value="S_locus_glycoprot_dom"/>
</dbReference>
<dbReference type="InterPro" id="IPR001480">
    <property type="entry name" value="Bulb-type_lectin_dom"/>
</dbReference>
<dbReference type="PANTHER" id="PTHR32444:SF98">
    <property type="entry name" value="RECEPTOR-LIKE SERINE_THREONINE-PROTEIN KINASE"/>
    <property type="match status" value="1"/>
</dbReference>
<dbReference type="InterPro" id="IPR001245">
    <property type="entry name" value="Ser-Thr/Tyr_kinase_cat_dom"/>
</dbReference>
<dbReference type="InterPro" id="IPR003609">
    <property type="entry name" value="Pan_app"/>
</dbReference>
<dbReference type="CDD" id="cd14066">
    <property type="entry name" value="STKc_IRAK"/>
    <property type="match status" value="1"/>
</dbReference>
<dbReference type="SMART" id="SM00473">
    <property type="entry name" value="PAN_AP"/>
    <property type="match status" value="1"/>
</dbReference>
<keyword evidence="5 19" id="KW-0808">Transferase</keyword>
<dbReference type="Pfam" id="PF07714">
    <property type="entry name" value="PK_Tyr_Ser-Thr"/>
    <property type="match status" value="1"/>
</dbReference>
<dbReference type="InterPro" id="IPR011009">
    <property type="entry name" value="Kinase-like_dom_sf"/>
</dbReference>
<keyword evidence="13 21" id="KW-0472">Membrane</keyword>
<evidence type="ECO:0000256" key="18">
    <source>
        <dbReference type="ARBA" id="ARBA00048679"/>
    </source>
</evidence>
<evidence type="ECO:0000256" key="12">
    <source>
        <dbReference type="ARBA" id="ARBA00022989"/>
    </source>
</evidence>
<dbReference type="PROSITE" id="PS50011">
    <property type="entry name" value="PROTEIN_KINASE_DOM"/>
    <property type="match status" value="1"/>
</dbReference>
<evidence type="ECO:0000256" key="17">
    <source>
        <dbReference type="ARBA" id="ARBA00047899"/>
    </source>
</evidence>
<dbReference type="CDD" id="cd00028">
    <property type="entry name" value="B_lectin"/>
    <property type="match status" value="1"/>
</dbReference>
<dbReference type="InterPro" id="IPR036426">
    <property type="entry name" value="Bulb-type_lectin_dom_sf"/>
</dbReference>
<dbReference type="Gene3D" id="1.10.510.10">
    <property type="entry name" value="Transferase(Phosphotransferase) domain 1"/>
    <property type="match status" value="1"/>
</dbReference>
<feature type="domain" description="Bulb-type lectin" evidence="24">
    <location>
        <begin position="29"/>
        <end position="153"/>
    </location>
</feature>
<evidence type="ECO:0000256" key="14">
    <source>
        <dbReference type="ARBA" id="ARBA00023157"/>
    </source>
</evidence>
<keyword evidence="12 21" id="KW-1133">Transmembrane helix</keyword>
<dbReference type="GO" id="GO:0005886">
    <property type="term" value="C:plasma membrane"/>
    <property type="evidence" value="ECO:0000318"/>
    <property type="project" value="GO_Central"/>
</dbReference>
<dbReference type="SUPFAM" id="SSF51110">
    <property type="entry name" value="alpha-D-mannose-specific plant lectins"/>
    <property type="match status" value="1"/>
</dbReference>
<feature type="chain" id="PRO_5013146196" description="Receptor-like serine/threonine-protein kinase" evidence="22">
    <location>
        <begin position="29"/>
        <end position="831"/>
    </location>
</feature>
<keyword evidence="6 21" id="KW-0812">Transmembrane</keyword>
<dbReference type="CDD" id="cd00054">
    <property type="entry name" value="EGF_CA"/>
    <property type="match status" value="1"/>
</dbReference>
<evidence type="ECO:0000256" key="8">
    <source>
        <dbReference type="ARBA" id="ARBA00022734"/>
    </source>
</evidence>
<evidence type="ECO:0000256" key="11">
    <source>
        <dbReference type="ARBA" id="ARBA00022840"/>
    </source>
</evidence>
<dbReference type="GO" id="GO:0006955">
    <property type="term" value="P:immune response"/>
    <property type="evidence" value="ECO:0000318"/>
    <property type="project" value="GO_Central"/>
</dbReference>
<dbReference type="EC" id="2.7.11.1" evidence="19"/>
<dbReference type="InterPro" id="IPR008271">
    <property type="entry name" value="Ser/Thr_kinase_AS"/>
</dbReference>
<evidence type="ECO:0000256" key="2">
    <source>
        <dbReference type="ARBA" id="ARBA00022475"/>
    </source>
</evidence>
<evidence type="ECO:0000256" key="1">
    <source>
        <dbReference type="ARBA" id="ARBA00004251"/>
    </source>
</evidence>
<comment type="catalytic activity">
    <reaction evidence="17 19">
        <text>L-threonyl-[protein] + ATP = O-phospho-L-threonyl-[protein] + ADP + H(+)</text>
        <dbReference type="Rhea" id="RHEA:46608"/>
        <dbReference type="Rhea" id="RHEA-COMP:11060"/>
        <dbReference type="Rhea" id="RHEA-COMP:11605"/>
        <dbReference type="ChEBI" id="CHEBI:15378"/>
        <dbReference type="ChEBI" id="CHEBI:30013"/>
        <dbReference type="ChEBI" id="CHEBI:30616"/>
        <dbReference type="ChEBI" id="CHEBI:61977"/>
        <dbReference type="ChEBI" id="CHEBI:456216"/>
        <dbReference type="EC" id="2.7.11.1"/>
    </reaction>
</comment>
<protein>
    <recommendedName>
        <fullName evidence="19">Receptor-like serine/threonine-protein kinase</fullName>
        <ecNumber evidence="19">2.7.11.1</ecNumber>
    </recommendedName>
</protein>
<evidence type="ECO:0000259" key="23">
    <source>
        <dbReference type="PROSITE" id="PS50011"/>
    </source>
</evidence>
<dbReference type="EMBL" id="CM007900">
    <property type="protein sequence ID" value="OTG07618.1"/>
    <property type="molecule type" value="Genomic_DNA"/>
</dbReference>
<keyword evidence="4" id="KW-0597">Phosphoprotein</keyword>
<dbReference type="AlphaFoldDB" id="A0A251T949"/>
<evidence type="ECO:0000256" key="22">
    <source>
        <dbReference type="SAM" id="SignalP"/>
    </source>
</evidence>
<dbReference type="InParanoid" id="A0A251T949"/>
<dbReference type="Gene3D" id="2.90.10.10">
    <property type="entry name" value="Bulb-type lectin domain"/>
    <property type="match status" value="1"/>
</dbReference>
<evidence type="ECO:0000256" key="9">
    <source>
        <dbReference type="ARBA" id="ARBA00022741"/>
    </source>
</evidence>
<dbReference type="SMART" id="SM00220">
    <property type="entry name" value="S_TKc"/>
    <property type="match status" value="1"/>
</dbReference>
<evidence type="ECO:0000256" key="21">
    <source>
        <dbReference type="SAM" id="Phobius"/>
    </source>
</evidence>
<dbReference type="GO" id="GO:0048544">
    <property type="term" value="P:recognition of pollen"/>
    <property type="evidence" value="ECO:0007669"/>
    <property type="project" value="InterPro"/>
</dbReference>
<dbReference type="InterPro" id="IPR000719">
    <property type="entry name" value="Prot_kinase_dom"/>
</dbReference>
<dbReference type="GO" id="GO:0004674">
    <property type="term" value="F:protein serine/threonine kinase activity"/>
    <property type="evidence" value="ECO:0000318"/>
    <property type="project" value="GO_Central"/>
</dbReference>
<feature type="region of interest" description="Disordered" evidence="20">
    <location>
        <begin position="478"/>
        <end position="497"/>
    </location>
</feature>
<reference evidence="27" key="2">
    <citation type="submission" date="2017-02" db="EMBL/GenBank/DDBJ databases">
        <title>Sunflower complete genome.</title>
        <authorList>
            <person name="Langlade N."/>
            <person name="Munos S."/>
        </authorList>
    </citation>
    <scope>NUCLEOTIDE SEQUENCE [LARGE SCALE GENOMIC DNA]</scope>
    <source>
        <tissue evidence="27">Leaves</tissue>
    </source>
</reference>
<evidence type="ECO:0000256" key="13">
    <source>
        <dbReference type="ARBA" id="ARBA00023136"/>
    </source>
</evidence>
<evidence type="ECO:0000256" key="6">
    <source>
        <dbReference type="ARBA" id="ARBA00022692"/>
    </source>
</evidence>
<keyword evidence="8" id="KW-0430">Lectin</keyword>
<dbReference type="OMA" id="FNASITC"/>
<evidence type="ECO:0000256" key="10">
    <source>
        <dbReference type="ARBA" id="ARBA00022777"/>
    </source>
</evidence>
<keyword evidence="15" id="KW-0675">Receptor</keyword>
<evidence type="ECO:0000256" key="3">
    <source>
        <dbReference type="ARBA" id="ARBA00022527"/>
    </source>
</evidence>
<evidence type="ECO:0000256" key="5">
    <source>
        <dbReference type="ARBA" id="ARBA00022679"/>
    </source>
</evidence>
<sequence>MEQRRVLKTKLIFTFLVVFNASITCTFASDTVSTNQTIRYNETIVSPQETFELGFFRAGKSMNFYVGIWYKKIPNRTVVWVANRNTPLKHTSGELTLTLQGVLIIRDVTKGYIVCSSANSSTTSVKNPIGQLLDTGNFIIYNEGEGINQEDPIWQSFDFMTDTLLPGMKFGWNLVKGIDRNFTSWKSDTNPASGEFTYKIDTRGYPQLILTEGGVIKVRGGPWDGLRFTGISYLKPNPYYNFTFVVNQREIYYQYNLIDTSVLTRLVLVPSGRLERLLWIDNKQEWSLYNSPQRDDCDQYAVCGPFGSCNIDNSPVCSCLKGFEPVSPDQWRDTDWSQGCRHTIPLDCNPGEGFNIYSNLKLPDTRGSWYNQNMTLLECEKMCKSNCSCTAYTTLNISGTGSGCLLWFGALNDIKRFAEEGDTLYIRVSASEIDSIKNRRSSNAGRRIRVIVPVSFVALAILVSLCLFYRSYMKKQQHQGTPEHEREHDPENKSDDEDLELPLLGLSTLVTATNNFSVDNKLGEGGFGPVYKGVLEDGQEIAVKRLAQTSTQGLHEFKNEVISISKLQHRNLVKLLGCCIERAEKMLIYEYMPNKGLDSFIFDRTQSKLLDWPARYRVIIGIARGLLYLHQDSRLRIIHRDLKVSNILLDTDMNPKISDFGMARSFGGNQIEANTNRVVGTYGYMAPEYAGDGTFSIKTDVYSFGVLVLEIVCGEKNRGFTHKEHGNNLIGHAWGLHKEGTSLELVAKCLGESIDAPQVLRSIHVGLLCVQRHPEDRPTMTSVIHMLGGEGPLPSPKEPGFYVGESTQRFYEGSYEASSTNELSVTTLNGR</sequence>
<accession>A0A251T949</accession>
<dbReference type="PROSITE" id="PS00108">
    <property type="entry name" value="PROTEIN_KINASE_ST"/>
    <property type="match status" value="1"/>
</dbReference>
<dbReference type="PROSITE" id="PS50927">
    <property type="entry name" value="BULB_LECTIN"/>
    <property type="match status" value="1"/>
</dbReference>
<keyword evidence="2" id="KW-1003">Cell membrane</keyword>
<dbReference type="Gene3D" id="3.30.200.20">
    <property type="entry name" value="Phosphorylase Kinase, domain 1"/>
    <property type="match status" value="1"/>
</dbReference>
<dbReference type="CDD" id="cd01098">
    <property type="entry name" value="PAN_AP_plant"/>
    <property type="match status" value="1"/>
</dbReference>
<keyword evidence="16" id="KW-0325">Glycoprotein</keyword>
<keyword evidence="14" id="KW-1015">Disulfide bond</keyword>
<dbReference type="FunFam" id="1.10.510.10:FF:000060">
    <property type="entry name" value="G-type lectin S-receptor-like serine/threonine-protein kinase"/>
    <property type="match status" value="1"/>
</dbReference>
<dbReference type="FunFam" id="3.30.200.20:FF:000195">
    <property type="entry name" value="G-type lectin S-receptor-like serine/threonine-protein kinase"/>
    <property type="match status" value="1"/>
</dbReference>
<feature type="transmembrane region" description="Helical" evidence="21">
    <location>
        <begin position="450"/>
        <end position="469"/>
    </location>
</feature>
<evidence type="ECO:0000313" key="27">
    <source>
        <dbReference type="EMBL" id="OTG07618.1"/>
    </source>
</evidence>
<keyword evidence="10 19" id="KW-0418">Kinase</keyword>
<evidence type="ECO:0000259" key="24">
    <source>
        <dbReference type="PROSITE" id="PS50927"/>
    </source>
</evidence>
<dbReference type="GO" id="GO:0030246">
    <property type="term" value="F:carbohydrate binding"/>
    <property type="evidence" value="ECO:0007669"/>
    <property type="project" value="UniProtKB-KW"/>
</dbReference>
<dbReference type="Proteomes" id="UP000215914">
    <property type="component" value="Chromosome 11"/>
</dbReference>
<keyword evidence="3 19" id="KW-0723">Serine/threonine-protein kinase</keyword>
<proteinExistence type="inferred from homology"/>
<feature type="domain" description="Protein kinase" evidence="23">
    <location>
        <begin position="516"/>
        <end position="801"/>
    </location>
</feature>
<evidence type="ECO:0000256" key="19">
    <source>
        <dbReference type="PIRNR" id="PIRNR000641"/>
    </source>
</evidence>
<dbReference type="InterPro" id="IPR024171">
    <property type="entry name" value="SRK-like_kinase"/>
</dbReference>
<reference evidence="26" key="3">
    <citation type="submission" date="2020-06" db="EMBL/GenBank/DDBJ databases">
        <title>Helianthus annuus Genome sequencing and assembly Release 2.</title>
        <authorList>
            <person name="Gouzy J."/>
            <person name="Langlade N."/>
            <person name="Munos S."/>
        </authorList>
    </citation>
    <scope>NUCLEOTIDE SEQUENCE</scope>
    <source>
        <tissue evidence="26">Leaves</tissue>
    </source>
</reference>
<comment type="subcellular location">
    <subcellularLocation>
        <location evidence="1">Cell membrane</location>
        <topology evidence="1">Single-pass type I membrane protein</topology>
    </subcellularLocation>
</comment>
<evidence type="ECO:0000256" key="4">
    <source>
        <dbReference type="ARBA" id="ARBA00022553"/>
    </source>
</evidence>
<evidence type="ECO:0000259" key="25">
    <source>
        <dbReference type="PROSITE" id="PS50948"/>
    </source>
</evidence>
<dbReference type="GO" id="GO:0005524">
    <property type="term" value="F:ATP binding"/>
    <property type="evidence" value="ECO:0007669"/>
    <property type="project" value="UniProtKB-KW"/>
</dbReference>
<feature type="domain" description="Apple" evidence="25">
    <location>
        <begin position="348"/>
        <end position="430"/>
    </location>
</feature>
<dbReference type="PANTHER" id="PTHR32444">
    <property type="entry name" value="BULB-TYPE LECTIN DOMAIN-CONTAINING PROTEIN"/>
    <property type="match status" value="1"/>
</dbReference>
<feature type="signal peptide" evidence="22">
    <location>
        <begin position="1"/>
        <end position="28"/>
    </location>
</feature>
<dbReference type="GO" id="GO:0007165">
    <property type="term" value="P:signal transduction"/>
    <property type="evidence" value="ECO:0000318"/>
    <property type="project" value="GO_Central"/>
</dbReference>
<evidence type="ECO:0000313" key="28">
    <source>
        <dbReference type="Proteomes" id="UP000215914"/>
    </source>
</evidence>
<reference evidence="26 28" key="1">
    <citation type="journal article" date="2017" name="Nature">
        <title>The sunflower genome provides insights into oil metabolism, flowering and Asterid evolution.</title>
        <authorList>
            <person name="Badouin H."/>
            <person name="Gouzy J."/>
            <person name="Grassa C.J."/>
            <person name="Murat F."/>
            <person name="Staton S.E."/>
            <person name="Cottret L."/>
            <person name="Lelandais-Briere C."/>
            <person name="Owens G.L."/>
            <person name="Carrere S."/>
            <person name="Mayjonade B."/>
            <person name="Legrand L."/>
            <person name="Gill N."/>
            <person name="Kane N.C."/>
            <person name="Bowers J.E."/>
            <person name="Hubner S."/>
            <person name="Bellec A."/>
            <person name="Berard A."/>
            <person name="Berges H."/>
            <person name="Blanchet N."/>
            <person name="Boniface M.C."/>
            <person name="Brunel D."/>
            <person name="Catrice O."/>
            <person name="Chaidir N."/>
            <person name="Claudel C."/>
            <person name="Donnadieu C."/>
            <person name="Faraut T."/>
            <person name="Fievet G."/>
            <person name="Helmstetter N."/>
            <person name="King M."/>
            <person name="Knapp S.J."/>
            <person name="Lai Z."/>
            <person name="Le Paslier M.C."/>
            <person name="Lippi Y."/>
            <person name="Lorenzon L."/>
            <person name="Mandel J.R."/>
            <person name="Marage G."/>
            <person name="Marchand G."/>
            <person name="Marquand E."/>
            <person name="Bret-Mestries E."/>
            <person name="Morien E."/>
            <person name="Nambeesan S."/>
            <person name="Nguyen T."/>
            <person name="Pegot-Espagnet P."/>
            <person name="Pouilly N."/>
            <person name="Raftis F."/>
            <person name="Sallet E."/>
            <person name="Schiex T."/>
            <person name="Thomas J."/>
            <person name="Vandecasteele C."/>
            <person name="Vares D."/>
            <person name="Vear F."/>
            <person name="Vautrin S."/>
            <person name="Crespi M."/>
            <person name="Mangin B."/>
            <person name="Burke J.M."/>
            <person name="Salse J."/>
            <person name="Munos S."/>
            <person name="Vincourt P."/>
            <person name="Rieseberg L.H."/>
            <person name="Langlade N.B."/>
        </authorList>
    </citation>
    <scope>NUCLEOTIDE SEQUENCE [LARGE SCALE GENOMIC DNA]</scope>
    <source>
        <strain evidence="28">cv. SF193</strain>
        <tissue evidence="26">Leaves</tissue>
    </source>
</reference>
<keyword evidence="11 19" id="KW-0067">ATP-binding</keyword>
<dbReference type="Pfam" id="PF00954">
    <property type="entry name" value="S_locus_glycop"/>
    <property type="match status" value="1"/>
</dbReference>
<dbReference type="FunFam" id="2.90.10.10:FF:000009">
    <property type="entry name" value="Receptor-like serine/threonine-protein kinase SD1-8"/>
    <property type="match status" value="1"/>
</dbReference>
<keyword evidence="28" id="KW-1185">Reference proteome</keyword>
<organism evidence="27 28">
    <name type="scientific">Helianthus annuus</name>
    <name type="common">Common sunflower</name>
    <dbReference type="NCBI Taxonomy" id="4232"/>
    <lineage>
        <taxon>Eukaryota</taxon>
        <taxon>Viridiplantae</taxon>
        <taxon>Streptophyta</taxon>
        <taxon>Embryophyta</taxon>
        <taxon>Tracheophyta</taxon>
        <taxon>Spermatophyta</taxon>
        <taxon>Magnoliopsida</taxon>
        <taxon>eudicotyledons</taxon>
        <taxon>Gunneridae</taxon>
        <taxon>Pentapetalae</taxon>
        <taxon>asterids</taxon>
        <taxon>campanulids</taxon>
        <taxon>Asterales</taxon>
        <taxon>Asteraceae</taxon>
        <taxon>Asteroideae</taxon>
        <taxon>Heliantheae alliance</taxon>
        <taxon>Heliantheae</taxon>
        <taxon>Helianthus</taxon>
    </lineage>
</organism>
<dbReference type="Pfam" id="PF01453">
    <property type="entry name" value="B_lectin"/>
    <property type="match status" value="1"/>
</dbReference>
<evidence type="ECO:0000256" key="20">
    <source>
        <dbReference type="SAM" id="MobiDB-lite"/>
    </source>
</evidence>
<dbReference type="Gene3D" id="3.50.4.10">
    <property type="entry name" value="Hepatocyte Growth Factor"/>
    <property type="match status" value="1"/>
</dbReference>
<feature type="compositionally biased region" description="Basic and acidic residues" evidence="20">
    <location>
        <begin position="481"/>
        <end position="493"/>
    </location>
</feature>
<evidence type="ECO:0000256" key="15">
    <source>
        <dbReference type="ARBA" id="ARBA00023170"/>
    </source>
</evidence>
<dbReference type="PROSITE" id="PS50948">
    <property type="entry name" value="PAN"/>
    <property type="match status" value="1"/>
</dbReference>
<keyword evidence="7 22" id="KW-0732">Signal</keyword>